<dbReference type="AlphaFoldDB" id="D3DYI7"/>
<dbReference type="SUPFAM" id="SSF47413">
    <property type="entry name" value="lambda repressor-like DNA-binding domains"/>
    <property type="match status" value="1"/>
</dbReference>
<evidence type="ECO:0000313" key="3">
    <source>
        <dbReference type="Proteomes" id="UP000002429"/>
    </source>
</evidence>
<dbReference type="Gene3D" id="1.10.260.40">
    <property type="entry name" value="lambda repressor-like DNA-binding domains"/>
    <property type="match status" value="1"/>
</dbReference>
<evidence type="ECO:0000259" key="1">
    <source>
        <dbReference type="PROSITE" id="PS50943"/>
    </source>
</evidence>
<accession>D3DYI7</accession>
<dbReference type="EMBL" id="CP000354">
    <property type="protein sequence ID" value="ADC45357.1"/>
    <property type="molecule type" value="Genomic_DNA"/>
</dbReference>
<protein>
    <submittedName>
        <fullName evidence="2">Transcriptional regulator, PbsX family</fullName>
    </submittedName>
</protein>
<dbReference type="InterPro" id="IPR001387">
    <property type="entry name" value="Cro/C1-type_HTH"/>
</dbReference>
<keyword evidence="2" id="KW-0614">Plasmid</keyword>
<sequence>MGFASALPMTLRENFGGALRTVRRFRKAPQEALDVVSSRTYVSSLERGLKSPTLDKIDSLAEALNVHPLTLVALTYLRSRTRSEQRAILEKVRSQLEELSKFEKKQRTEP</sequence>
<reference evidence="3" key="1">
    <citation type="journal article" date="2010" name="PLoS ONE">
        <title>The complete genome sequence of Cupriavidus metallidurans strain CH34, a master survivalist in harsh and anthropogenic environments.</title>
        <authorList>
            <person name="Janssen P.J."/>
            <person name="Van Houdt R."/>
            <person name="Moors H."/>
            <person name="Monsieurs P."/>
            <person name="Morin N."/>
            <person name="Michaux A."/>
            <person name="Benotmane M.A."/>
            <person name="Leys N."/>
            <person name="Vallaeys T."/>
            <person name="Lapidus A."/>
            <person name="Monchy S."/>
            <person name="Medigue C."/>
            <person name="Taghavi S."/>
            <person name="McCorkle S."/>
            <person name="Dunn J."/>
            <person name="van der Lelie D."/>
            <person name="Mergeay M."/>
        </authorList>
    </citation>
    <scope>NUCLEOTIDE SEQUENCE [LARGE SCALE GENOMIC DNA]</scope>
    <source>
        <strain evidence="3">ATCC 43123 / DSM 2839 / NBRC 102507 / CH34</strain>
    </source>
</reference>
<dbReference type="Pfam" id="PF01381">
    <property type="entry name" value="HTH_3"/>
    <property type="match status" value="1"/>
</dbReference>
<dbReference type="Proteomes" id="UP000002429">
    <property type="component" value="Plasmid pMOL30"/>
</dbReference>
<name>D3DYI7_CUPMC</name>
<organism evidence="2 3">
    <name type="scientific">Cupriavidus metallidurans (strain ATCC 43123 / DSM 2839 / NBRC 102507 / CH34)</name>
    <name type="common">Ralstonia metallidurans</name>
    <dbReference type="NCBI Taxonomy" id="266264"/>
    <lineage>
        <taxon>Bacteria</taxon>
        <taxon>Pseudomonadati</taxon>
        <taxon>Pseudomonadota</taxon>
        <taxon>Betaproteobacteria</taxon>
        <taxon>Burkholderiales</taxon>
        <taxon>Burkholderiaceae</taxon>
        <taxon>Cupriavidus</taxon>
    </lineage>
</organism>
<geneLocation type="plasmid" evidence="2 3">
    <name>pMOL30</name>
</geneLocation>
<dbReference type="CDD" id="cd00093">
    <property type="entry name" value="HTH_XRE"/>
    <property type="match status" value="1"/>
</dbReference>
<gene>
    <name evidence="2" type="ordered locus">Rmet_6378</name>
</gene>
<feature type="domain" description="HTH cro/C1-type" evidence="1">
    <location>
        <begin position="38"/>
        <end position="71"/>
    </location>
</feature>
<dbReference type="InterPro" id="IPR010982">
    <property type="entry name" value="Lambda_DNA-bd_dom_sf"/>
</dbReference>
<dbReference type="PROSITE" id="PS50943">
    <property type="entry name" value="HTH_CROC1"/>
    <property type="match status" value="1"/>
</dbReference>
<keyword evidence="3" id="KW-1185">Reference proteome</keyword>
<proteinExistence type="predicted"/>
<dbReference type="GO" id="GO:0003677">
    <property type="term" value="F:DNA binding"/>
    <property type="evidence" value="ECO:0007669"/>
    <property type="project" value="InterPro"/>
</dbReference>
<dbReference type="HOGENOM" id="CLU_066192_35_2_4"/>
<evidence type="ECO:0000313" key="2">
    <source>
        <dbReference type="EMBL" id="ADC45357.1"/>
    </source>
</evidence>
<dbReference type="KEGG" id="rme:Rmet_6378"/>